<dbReference type="EMBL" id="GGFJ01012083">
    <property type="protein sequence ID" value="MBW61224.1"/>
    <property type="molecule type" value="Transcribed_RNA"/>
</dbReference>
<evidence type="ECO:0000256" key="1">
    <source>
        <dbReference type="SAM" id="MobiDB-lite"/>
    </source>
</evidence>
<feature type="signal peptide" evidence="2">
    <location>
        <begin position="1"/>
        <end position="18"/>
    </location>
</feature>
<sequence>MVVMVMMMVMMMVATVEAAGPMSRTGRIDRDGRGFGGGGMFAHPRQPIGGSGGGDARLNPVLLTRLILTIRVRIVHIATVRIVDRFLLHHHGAAQQTTADAGLVPGCGHRRRPERIRGRE</sequence>
<evidence type="ECO:0000313" key="3">
    <source>
        <dbReference type="EMBL" id="MBW61224.1"/>
    </source>
</evidence>
<reference evidence="3" key="1">
    <citation type="submission" date="2018-01" db="EMBL/GenBank/DDBJ databases">
        <title>An insight into the sialome of Amazonian anophelines.</title>
        <authorList>
            <person name="Ribeiro J.M."/>
            <person name="Scarpassa V."/>
            <person name="Calvo E."/>
        </authorList>
    </citation>
    <scope>NUCLEOTIDE SEQUENCE</scope>
    <source>
        <tissue evidence="3">Salivary glands</tissue>
    </source>
</reference>
<proteinExistence type="predicted"/>
<organism evidence="3">
    <name type="scientific">Anopheles marajoara</name>
    <dbReference type="NCBI Taxonomy" id="58244"/>
    <lineage>
        <taxon>Eukaryota</taxon>
        <taxon>Metazoa</taxon>
        <taxon>Ecdysozoa</taxon>
        <taxon>Arthropoda</taxon>
        <taxon>Hexapoda</taxon>
        <taxon>Insecta</taxon>
        <taxon>Pterygota</taxon>
        <taxon>Neoptera</taxon>
        <taxon>Endopterygota</taxon>
        <taxon>Diptera</taxon>
        <taxon>Nematocera</taxon>
        <taxon>Culicoidea</taxon>
        <taxon>Culicidae</taxon>
        <taxon>Anophelinae</taxon>
        <taxon>Anopheles</taxon>
    </lineage>
</organism>
<feature type="region of interest" description="Disordered" evidence="1">
    <location>
        <begin position="99"/>
        <end position="120"/>
    </location>
</feature>
<evidence type="ECO:0000256" key="2">
    <source>
        <dbReference type="SAM" id="SignalP"/>
    </source>
</evidence>
<name>A0A2M4C7C8_9DIPT</name>
<keyword evidence="2" id="KW-0732">Signal</keyword>
<protein>
    <submittedName>
        <fullName evidence="3">Putative secreted protein</fullName>
    </submittedName>
</protein>
<accession>A0A2M4C7C8</accession>
<dbReference type="AlphaFoldDB" id="A0A2M4C7C8"/>
<feature type="chain" id="PRO_5014921546" evidence="2">
    <location>
        <begin position="19"/>
        <end position="120"/>
    </location>
</feature>